<feature type="domain" description="DUF7088" evidence="3">
    <location>
        <begin position="46"/>
        <end position="114"/>
    </location>
</feature>
<dbReference type="Gene3D" id="3.40.50.880">
    <property type="match status" value="1"/>
</dbReference>
<sequence>MFVSGKTRRATRIQNALFLILFLALVGMLAWLSTRYTFTADWTATGRNTLSTASSELLEQLDDPVNITAFATEDESIRHAIRDLLARYQRHKRDITLEFINPDLQPARVRELGIRVNGELLIEYQGRQEKLASVSEQSITNALQRLARSGERWLIFLEGHGERRPLGEANHDLGAWGKRLEEKGFKLQSLNLAATPPIPDNTAVLVLAGPQTNLMPGEVALIQQFIESGGNLLWLGDPGDLHGLQPLADTLGVHFVPGVIADPTTRVLGISDPRLAIASTYPPHPVTRNFDVITLFPQAVGIRHALPVGWQGQALLISAERSWSETGELSGQITFDEGQDTLGPLTLGVVMSRARGDTSEQRVVIIGDGDFLSNAYLGNGGNLALGMNLINWLAHDDRFIDIPVKVTPDRTLSFSPLAQGIIGFGWLILLPLGLAATGAVIRWRRRR</sequence>
<dbReference type="InterPro" id="IPR055396">
    <property type="entry name" value="DUF7088"/>
</dbReference>
<keyword evidence="1" id="KW-0472">Membrane</keyword>
<keyword evidence="1" id="KW-1133">Transmembrane helix</keyword>
<dbReference type="EMBL" id="UOFU01000042">
    <property type="protein sequence ID" value="VAW94024.1"/>
    <property type="molecule type" value="Genomic_DNA"/>
</dbReference>
<name>A0A3B1AJI1_9ZZZZ</name>
<dbReference type="Pfam" id="PF23357">
    <property type="entry name" value="DUF7088"/>
    <property type="match status" value="1"/>
</dbReference>
<dbReference type="InterPro" id="IPR019196">
    <property type="entry name" value="ABC_transp_unknown"/>
</dbReference>
<proteinExistence type="predicted"/>
<evidence type="ECO:0000313" key="4">
    <source>
        <dbReference type="EMBL" id="VAW94024.1"/>
    </source>
</evidence>
<evidence type="ECO:0000256" key="1">
    <source>
        <dbReference type="SAM" id="Phobius"/>
    </source>
</evidence>
<dbReference type="Pfam" id="PF09822">
    <property type="entry name" value="ABC_transp_aux"/>
    <property type="match status" value="1"/>
</dbReference>
<reference evidence="4" key="1">
    <citation type="submission" date="2018-06" db="EMBL/GenBank/DDBJ databases">
        <authorList>
            <person name="Zhirakovskaya E."/>
        </authorList>
    </citation>
    <scope>NUCLEOTIDE SEQUENCE</scope>
</reference>
<keyword evidence="1" id="KW-0812">Transmembrane</keyword>
<feature type="domain" description="ABC-type uncharacterised transport system" evidence="2">
    <location>
        <begin position="156"/>
        <end position="378"/>
    </location>
</feature>
<evidence type="ECO:0000259" key="2">
    <source>
        <dbReference type="Pfam" id="PF09822"/>
    </source>
</evidence>
<dbReference type="SUPFAM" id="SSF52317">
    <property type="entry name" value="Class I glutamine amidotransferase-like"/>
    <property type="match status" value="1"/>
</dbReference>
<dbReference type="AlphaFoldDB" id="A0A3B1AJI1"/>
<gene>
    <name evidence="4" type="ORF">MNBD_GAMMA20-1031</name>
</gene>
<protein>
    <submittedName>
        <fullName evidence="4">Gliding motility-associated ABC transporter substrate-binding protein GldG</fullName>
    </submittedName>
</protein>
<dbReference type="InterPro" id="IPR029062">
    <property type="entry name" value="Class_I_gatase-like"/>
</dbReference>
<organism evidence="4">
    <name type="scientific">hydrothermal vent metagenome</name>
    <dbReference type="NCBI Taxonomy" id="652676"/>
    <lineage>
        <taxon>unclassified sequences</taxon>
        <taxon>metagenomes</taxon>
        <taxon>ecological metagenomes</taxon>
    </lineage>
</organism>
<evidence type="ECO:0000259" key="3">
    <source>
        <dbReference type="Pfam" id="PF23357"/>
    </source>
</evidence>
<accession>A0A3B1AJI1</accession>
<feature type="transmembrane region" description="Helical" evidence="1">
    <location>
        <begin position="417"/>
        <end position="441"/>
    </location>
</feature>